<dbReference type="InterPro" id="IPR036852">
    <property type="entry name" value="Peptidase_S8/S53_dom_sf"/>
</dbReference>
<accession>A0AAW1QLV2</accession>
<reference evidence="11 12" key="1">
    <citation type="journal article" date="2024" name="Nat. Commun.">
        <title>Phylogenomics reveals the evolutionary origins of lichenization in chlorophyte algae.</title>
        <authorList>
            <person name="Puginier C."/>
            <person name="Libourel C."/>
            <person name="Otte J."/>
            <person name="Skaloud P."/>
            <person name="Haon M."/>
            <person name="Grisel S."/>
            <person name="Petersen M."/>
            <person name="Berrin J.G."/>
            <person name="Delaux P.M."/>
            <person name="Dal Grande F."/>
            <person name="Keller J."/>
        </authorList>
    </citation>
    <scope>NUCLEOTIDE SEQUENCE [LARGE SCALE GENOMIC DNA]</scope>
    <source>
        <strain evidence="11 12">SAG 245.80</strain>
    </source>
</reference>
<dbReference type="EMBL" id="JALJOU010000087">
    <property type="protein sequence ID" value="KAK9822465.1"/>
    <property type="molecule type" value="Genomic_DNA"/>
</dbReference>
<feature type="region of interest" description="Disordered" evidence="8">
    <location>
        <begin position="245"/>
        <end position="266"/>
    </location>
</feature>
<keyword evidence="6" id="KW-0067">ATP-binding</keyword>
<dbReference type="InterPro" id="IPR044742">
    <property type="entry name" value="DEAD/DEAH_RhlB"/>
</dbReference>
<dbReference type="PROSITE" id="PS51194">
    <property type="entry name" value="HELICASE_CTER"/>
    <property type="match status" value="1"/>
</dbReference>
<evidence type="ECO:0000256" key="6">
    <source>
        <dbReference type="ARBA" id="ARBA00022840"/>
    </source>
</evidence>
<dbReference type="CDD" id="cd18787">
    <property type="entry name" value="SF2_C_DEAD"/>
    <property type="match status" value="1"/>
</dbReference>
<dbReference type="Gene3D" id="3.40.50.200">
    <property type="entry name" value="Peptidase S8/S53 domain"/>
    <property type="match status" value="1"/>
</dbReference>
<keyword evidence="2" id="KW-0547">Nucleotide-binding</keyword>
<evidence type="ECO:0000259" key="9">
    <source>
        <dbReference type="PROSITE" id="PS51192"/>
    </source>
</evidence>
<dbReference type="SUPFAM" id="SSF52540">
    <property type="entry name" value="P-loop containing nucleoside triphosphate hydrolases"/>
    <property type="match status" value="1"/>
</dbReference>
<organism evidence="11 12">
    <name type="scientific">Elliptochloris bilobata</name>
    <dbReference type="NCBI Taxonomy" id="381761"/>
    <lineage>
        <taxon>Eukaryota</taxon>
        <taxon>Viridiplantae</taxon>
        <taxon>Chlorophyta</taxon>
        <taxon>core chlorophytes</taxon>
        <taxon>Trebouxiophyceae</taxon>
        <taxon>Trebouxiophyceae incertae sedis</taxon>
        <taxon>Elliptochloris clade</taxon>
        <taxon>Elliptochloris</taxon>
    </lineage>
</organism>
<dbReference type="SUPFAM" id="SSF52743">
    <property type="entry name" value="Subtilisin-like"/>
    <property type="match status" value="1"/>
</dbReference>
<name>A0AAW1QLV2_9CHLO</name>
<dbReference type="Pfam" id="PF00270">
    <property type="entry name" value="DEAD"/>
    <property type="match status" value="1"/>
</dbReference>
<feature type="region of interest" description="Disordered" evidence="8">
    <location>
        <begin position="543"/>
        <end position="572"/>
    </location>
</feature>
<feature type="region of interest" description="Disordered" evidence="8">
    <location>
        <begin position="628"/>
        <end position="659"/>
    </location>
</feature>
<dbReference type="SMART" id="SM00487">
    <property type="entry name" value="DEXDc"/>
    <property type="match status" value="1"/>
</dbReference>
<dbReference type="GO" id="GO:0005524">
    <property type="term" value="F:ATP binding"/>
    <property type="evidence" value="ECO:0007669"/>
    <property type="project" value="UniProtKB-KW"/>
</dbReference>
<evidence type="ECO:0000256" key="1">
    <source>
        <dbReference type="ARBA" id="ARBA00022670"/>
    </source>
</evidence>
<dbReference type="GO" id="GO:0003724">
    <property type="term" value="F:RNA helicase activity"/>
    <property type="evidence" value="ECO:0007669"/>
    <property type="project" value="TreeGrafter"/>
</dbReference>
<dbReference type="PROSITE" id="PS51192">
    <property type="entry name" value="HELICASE_ATP_BIND_1"/>
    <property type="match status" value="1"/>
</dbReference>
<protein>
    <recommendedName>
        <fullName evidence="13">RNA helicase</fullName>
    </recommendedName>
</protein>
<dbReference type="InterPro" id="IPR015500">
    <property type="entry name" value="Peptidase_S8_subtilisin-rel"/>
</dbReference>
<dbReference type="Proteomes" id="UP001445335">
    <property type="component" value="Unassembled WGS sequence"/>
</dbReference>
<dbReference type="InterPro" id="IPR000209">
    <property type="entry name" value="Peptidase_S8/S53_dom"/>
</dbReference>
<feature type="domain" description="Helicase C-terminal" evidence="10">
    <location>
        <begin position="318"/>
        <end position="471"/>
    </location>
</feature>
<feature type="compositionally biased region" description="Low complexity" evidence="8">
    <location>
        <begin position="556"/>
        <end position="572"/>
    </location>
</feature>
<dbReference type="GO" id="GO:0006508">
    <property type="term" value="P:proteolysis"/>
    <property type="evidence" value="ECO:0007669"/>
    <property type="project" value="UniProtKB-KW"/>
</dbReference>
<dbReference type="SMART" id="SM00490">
    <property type="entry name" value="HELICc"/>
    <property type="match status" value="1"/>
</dbReference>
<dbReference type="InterPro" id="IPR050547">
    <property type="entry name" value="DEAD_box_RNA_helicases"/>
</dbReference>
<dbReference type="InterPro" id="IPR001650">
    <property type="entry name" value="Helicase_C-like"/>
</dbReference>
<gene>
    <name evidence="11" type="ORF">WJX81_005408</name>
</gene>
<evidence type="ECO:0000256" key="5">
    <source>
        <dbReference type="ARBA" id="ARBA00022825"/>
    </source>
</evidence>
<keyword evidence="4" id="KW-0347">Helicase</keyword>
<comment type="caution">
    <text evidence="11">The sequence shown here is derived from an EMBL/GenBank/DDBJ whole genome shotgun (WGS) entry which is preliminary data.</text>
</comment>
<dbReference type="Pfam" id="PF00082">
    <property type="entry name" value="Peptidase_S8"/>
    <property type="match status" value="1"/>
</dbReference>
<dbReference type="PRINTS" id="PR00723">
    <property type="entry name" value="SUBTILISIN"/>
</dbReference>
<evidence type="ECO:0000256" key="8">
    <source>
        <dbReference type="SAM" id="MobiDB-lite"/>
    </source>
</evidence>
<dbReference type="PANTHER" id="PTHR47963">
    <property type="entry name" value="DEAD-BOX ATP-DEPENDENT RNA HELICASE 47, MITOCHONDRIAL"/>
    <property type="match status" value="1"/>
</dbReference>
<proteinExistence type="inferred from homology"/>
<dbReference type="Pfam" id="PF00271">
    <property type="entry name" value="Helicase_C"/>
    <property type="match status" value="1"/>
</dbReference>
<evidence type="ECO:0000256" key="7">
    <source>
        <dbReference type="PROSITE-ProRule" id="PRU01240"/>
    </source>
</evidence>
<comment type="caution">
    <text evidence="7">Lacks conserved residue(s) required for the propagation of feature annotation.</text>
</comment>
<evidence type="ECO:0000313" key="12">
    <source>
        <dbReference type="Proteomes" id="UP001445335"/>
    </source>
</evidence>
<keyword evidence="3" id="KW-0378">Hydrolase</keyword>
<dbReference type="CDD" id="cd00268">
    <property type="entry name" value="DEADc"/>
    <property type="match status" value="1"/>
</dbReference>
<evidence type="ECO:0000259" key="10">
    <source>
        <dbReference type="PROSITE" id="PS51194"/>
    </source>
</evidence>
<dbReference type="InterPro" id="IPR027417">
    <property type="entry name" value="P-loop_NTPase"/>
</dbReference>
<feature type="domain" description="Helicase ATP-binding" evidence="9">
    <location>
        <begin position="40"/>
        <end position="232"/>
    </location>
</feature>
<dbReference type="InterPro" id="IPR011545">
    <property type="entry name" value="DEAD/DEAH_box_helicase_dom"/>
</dbReference>
<evidence type="ECO:0000256" key="3">
    <source>
        <dbReference type="ARBA" id="ARBA00022801"/>
    </source>
</evidence>
<dbReference type="AlphaFoldDB" id="A0AAW1QLV2"/>
<evidence type="ECO:0008006" key="13">
    <source>
        <dbReference type="Google" id="ProtNLM"/>
    </source>
</evidence>
<dbReference type="GO" id="GO:0004252">
    <property type="term" value="F:serine-type endopeptidase activity"/>
    <property type="evidence" value="ECO:0007669"/>
    <property type="project" value="InterPro"/>
</dbReference>
<keyword evidence="1" id="KW-0645">Protease</keyword>
<sequence length="708" mass="73021">MVAHRVSAGPFQSLGVDDRVTGLLRGMDVQAPTPVQEAAIPRVLRGENIAIQSYTGSGKTLAYMLPVLSLAIQRAEVEALALAEAGKVHEAGTLQAIVVAPSRELAMQIVRVAHALLPPEARGCVQQCIGGANPHRQAEALKVNRPLLVVGTPGRLAEMSRTGVLQTHPTRILVLDEVDQLLAVQFQEDMTRLVQHCGRRAEGGRQTLLVSATLTPKVVTAAAAWCPGAQLVKAAATAAGPPASAAAAAAAPEQEEQRRPRPPTLQGWGALMREESGASALATTGSAGGVGTAGAVPEMPPTLEHAWLAVERRHRTDAVRRAIHALGAQRALVFMNFHQRLKDTQFKLKANGLAVGCLSGDMGKQARQAVLREFANGTLRALVVSDVAARGLDLPGCDAVINLELPSDAAHYAHRAGRTGRAGRQGSVLSLVEPQERFVIQRLSRRLGSRELLQSAAVLCGDNATAFAQLAASSGLPLACHMPGLLGAFTDEQTALLSRCFPGGILHVEEDRELLALLAQLRAAAGTAAGAGFAPSDLGRTAPLVTAQAPDGGGLAAPDTAPGTAPAAPTRGEAGVQAVVPALWNLDRLDQADLPLDGLYRFGTSQAPGTGQGVTVYAVDSGVRASHQEFAPWDGGPSRASHGRDMTARPGGAADASDCDGHGTHVGAVAIGRTVGVAKAAALVGVRVLACDGSGSVGDVVAGAPRVL</sequence>
<evidence type="ECO:0000256" key="2">
    <source>
        <dbReference type="ARBA" id="ARBA00022741"/>
    </source>
</evidence>
<keyword evidence="12" id="KW-1185">Reference proteome</keyword>
<dbReference type="InterPro" id="IPR014001">
    <property type="entry name" value="Helicase_ATP-bd"/>
</dbReference>
<evidence type="ECO:0000313" key="11">
    <source>
        <dbReference type="EMBL" id="KAK9822465.1"/>
    </source>
</evidence>
<keyword evidence="5" id="KW-0720">Serine protease</keyword>
<comment type="similarity">
    <text evidence="7">Belongs to the peptidase S8 family.</text>
</comment>
<dbReference type="PROSITE" id="PS51892">
    <property type="entry name" value="SUBTILASE"/>
    <property type="match status" value="1"/>
</dbReference>
<evidence type="ECO:0000256" key="4">
    <source>
        <dbReference type="ARBA" id="ARBA00022806"/>
    </source>
</evidence>
<dbReference type="PANTHER" id="PTHR47963:SF3">
    <property type="entry name" value="DEAD-BOX ATP-DEPENDENT RNA HELICASE 47, MITOCHONDRIAL"/>
    <property type="match status" value="1"/>
</dbReference>
<dbReference type="GO" id="GO:0003723">
    <property type="term" value="F:RNA binding"/>
    <property type="evidence" value="ECO:0007669"/>
    <property type="project" value="TreeGrafter"/>
</dbReference>
<dbReference type="Gene3D" id="3.40.50.300">
    <property type="entry name" value="P-loop containing nucleotide triphosphate hydrolases"/>
    <property type="match status" value="2"/>
</dbReference>